<feature type="chain" id="PRO_5040886025" evidence="1">
    <location>
        <begin position="20"/>
        <end position="85"/>
    </location>
</feature>
<reference evidence="2" key="1">
    <citation type="submission" date="2023-01" db="EMBL/GenBank/DDBJ databases">
        <title>Genome assembly of the deep-sea coral Lophelia pertusa.</title>
        <authorList>
            <person name="Herrera S."/>
            <person name="Cordes E."/>
        </authorList>
    </citation>
    <scope>NUCLEOTIDE SEQUENCE</scope>
    <source>
        <strain evidence="2">USNM1676648</strain>
        <tissue evidence="2">Polyp</tissue>
    </source>
</reference>
<accession>A0A9W9YXJ9</accession>
<proteinExistence type="predicted"/>
<sequence length="85" mass="9649">MGFKLFILSLAVLAVAVSASSLCKCGTDLEEEKILQDSTSKSVEKYSLKMNKDGRIMKRGLKLTPRRKRRLSMCQRPQTMRKQAI</sequence>
<gene>
    <name evidence="2" type="ORF">OS493_027314</name>
</gene>
<feature type="signal peptide" evidence="1">
    <location>
        <begin position="1"/>
        <end position="19"/>
    </location>
</feature>
<evidence type="ECO:0000313" key="3">
    <source>
        <dbReference type="Proteomes" id="UP001163046"/>
    </source>
</evidence>
<dbReference type="AlphaFoldDB" id="A0A9W9YXJ9"/>
<keyword evidence="3" id="KW-1185">Reference proteome</keyword>
<dbReference type="EMBL" id="MU826850">
    <property type="protein sequence ID" value="KAJ7371200.1"/>
    <property type="molecule type" value="Genomic_DNA"/>
</dbReference>
<protein>
    <submittedName>
        <fullName evidence="2">Uncharacterized protein</fullName>
    </submittedName>
</protein>
<evidence type="ECO:0000313" key="2">
    <source>
        <dbReference type="EMBL" id="KAJ7371200.1"/>
    </source>
</evidence>
<evidence type="ECO:0000256" key="1">
    <source>
        <dbReference type="SAM" id="SignalP"/>
    </source>
</evidence>
<comment type="caution">
    <text evidence="2">The sequence shown here is derived from an EMBL/GenBank/DDBJ whole genome shotgun (WGS) entry which is preliminary data.</text>
</comment>
<name>A0A9W9YXJ9_9CNID</name>
<keyword evidence="1" id="KW-0732">Signal</keyword>
<organism evidence="2 3">
    <name type="scientific">Desmophyllum pertusum</name>
    <dbReference type="NCBI Taxonomy" id="174260"/>
    <lineage>
        <taxon>Eukaryota</taxon>
        <taxon>Metazoa</taxon>
        <taxon>Cnidaria</taxon>
        <taxon>Anthozoa</taxon>
        <taxon>Hexacorallia</taxon>
        <taxon>Scleractinia</taxon>
        <taxon>Caryophylliina</taxon>
        <taxon>Caryophylliidae</taxon>
        <taxon>Desmophyllum</taxon>
    </lineage>
</organism>
<dbReference type="Proteomes" id="UP001163046">
    <property type="component" value="Unassembled WGS sequence"/>
</dbReference>